<dbReference type="EMBL" id="JAQHRD010000011">
    <property type="protein sequence ID" value="KAJ6437648.1"/>
    <property type="molecule type" value="Genomic_DNA"/>
</dbReference>
<dbReference type="PANTHER" id="PTHR45708:SF49">
    <property type="entry name" value="ENDOCHITINASE"/>
    <property type="match status" value="1"/>
</dbReference>
<dbReference type="InterPro" id="IPR050542">
    <property type="entry name" value="Glycosyl_Hydrlase18_Chitinase"/>
</dbReference>
<dbReference type="Proteomes" id="UP001163105">
    <property type="component" value="Unassembled WGS sequence"/>
</dbReference>
<dbReference type="Gene3D" id="3.20.20.80">
    <property type="entry name" value="Glycosidases"/>
    <property type="match status" value="1"/>
</dbReference>
<dbReference type="Pfam" id="PF00704">
    <property type="entry name" value="Glyco_hydro_18"/>
    <property type="match status" value="1"/>
</dbReference>
<dbReference type="GO" id="GO:0004568">
    <property type="term" value="F:chitinase activity"/>
    <property type="evidence" value="ECO:0007669"/>
    <property type="project" value="TreeGrafter"/>
</dbReference>
<dbReference type="PANTHER" id="PTHR45708">
    <property type="entry name" value="ENDOCHITINASE"/>
    <property type="match status" value="1"/>
</dbReference>
<evidence type="ECO:0000256" key="3">
    <source>
        <dbReference type="ARBA" id="ARBA00023295"/>
    </source>
</evidence>
<dbReference type="InterPro" id="IPR001223">
    <property type="entry name" value="Glyco_hydro18_cat"/>
</dbReference>
<feature type="domain" description="GH18" evidence="4">
    <location>
        <begin position="4"/>
        <end position="303"/>
    </location>
</feature>
<dbReference type="PROSITE" id="PS51910">
    <property type="entry name" value="GH18_2"/>
    <property type="match status" value="1"/>
</dbReference>
<evidence type="ECO:0000313" key="5">
    <source>
        <dbReference type="EMBL" id="KAJ6437648.1"/>
    </source>
</evidence>
<dbReference type="GO" id="GO:0005975">
    <property type="term" value="P:carbohydrate metabolic process"/>
    <property type="evidence" value="ECO:0007669"/>
    <property type="project" value="InterPro"/>
</dbReference>
<dbReference type="GO" id="GO:0008061">
    <property type="term" value="F:chitin binding"/>
    <property type="evidence" value="ECO:0007669"/>
    <property type="project" value="UniProtKB-KW"/>
</dbReference>
<sequence length="303" mass="32424">MTNHQAVVYWGQHGGNTRENSDLAAYCKPDSGIDIVVLAFLFTYGNGLTTPSGTIGQSCTITSEGQAQGCDGLAAAIDHCKSRGVKVLLSLGGAVGAYSLRSQEEAEAIGQRLWDAYGNTDSKNVSRPFGKTFVDGWDFDLENSDGSQYYGHLIAKLRSNFVSDPGGRYLVTGAPQCPVPEPNMHAAIKQAKFDYLFVQFYNNPTCSVDGHINYNEWKHYIANAPSADAKIFFGVPAAPLAATGSQSGARYYLQPAALASLIRAYKTDDAFGGVMLWSAAHSDGNVIGGKTYAQHVKNMLGLG</sequence>
<name>A0AB34FEK5_9HYPO</name>
<dbReference type="SUPFAM" id="SSF51445">
    <property type="entry name" value="(Trans)glycosidases"/>
    <property type="match status" value="1"/>
</dbReference>
<proteinExistence type="predicted"/>
<evidence type="ECO:0000259" key="4">
    <source>
        <dbReference type="PROSITE" id="PS51910"/>
    </source>
</evidence>
<reference evidence="5" key="1">
    <citation type="submission" date="2023-01" db="EMBL/GenBank/DDBJ databases">
        <title>The growth and conidiation of Purpureocillium lavendulum are regulated by nitrogen source and histone H3K14 acetylation.</title>
        <authorList>
            <person name="Tang P."/>
            <person name="Han J."/>
            <person name="Zhang C."/>
            <person name="Tang P."/>
            <person name="Qi F."/>
            <person name="Zhang K."/>
            <person name="Liang L."/>
        </authorList>
    </citation>
    <scope>NUCLEOTIDE SEQUENCE</scope>
    <source>
        <strain evidence="5">YMF1.00683</strain>
    </source>
</reference>
<organism evidence="5 6">
    <name type="scientific">Purpureocillium lavendulum</name>
    <dbReference type="NCBI Taxonomy" id="1247861"/>
    <lineage>
        <taxon>Eukaryota</taxon>
        <taxon>Fungi</taxon>
        <taxon>Dikarya</taxon>
        <taxon>Ascomycota</taxon>
        <taxon>Pezizomycotina</taxon>
        <taxon>Sordariomycetes</taxon>
        <taxon>Hypocreomycetidae</taxon>
        <taxon>Hypocreales</taxon>
        <taxon>Ophiocordycipitaceae</taxon>
        <taxon>Purpureocillium</taxon>
    </lineage>
</organism>
<dbReference type="InterPro" id="IPR017853">
    <property type="entry name" value="GH"/>
</dbReference>
<protein>
    <submittedName>
        <fullName evidence="5">Chitinase</fullName>
    </submittedName>
</protein>
<keyword evidence="3" id="KW-0326">Glycosidase</keyword>
<keyword evidence="2" id="KW-0378">Hydrolase</keyword>
<evidence type="ECO:0000256" key="1">
    <source>
        <dbReference type="ARBA" id="ARBA00022669"/>
    </source>
</evidence>
<gene>
    <name evidence="5" type="ORF">O9K51_09855</name>
</gene>
<accession>A0AB34FEK5</accession>
<keyword evidence="6" id="KW-1185">Reference proteome</keyword>
<dbReference type="GO" id="GO:0005576">
    <property type="term" value="C:extracellular region"/>
    <property type="evidence" value="ECO:0007669"/>
    <property type="project" value="TreeGrafter"/>
</dbReference>
<keyword evidence="1" id="KW-0147">Chitin-binding</keyword>
<evidence type="ECO:0000256" key="2">
    <source>
        <dbReference type="ARBA" id="ARBA00022801"/>
    </source>
</evidence>
<dbReference type="AlphaFoldDB" id="A0AB34FEK5"/>
<comment type="caution">
    <text evidence="5">The sequence shown here is derived from an EMBL/GenBank/DDBJ whole genome shotgun (WGS) entry which is preliminary data.</text>
</comment>
<evidence type="ECO:0000313" key="6">
    <source>
        <dbReference type="Proteomes" id="UP001163105"/>
    </source>
</evidence>